<feature type="region of interest" description="Disordered" evidence="7">
    <location>
        <begin position="410"/>
        <end position="447"/>
    </location>
</feature>
<evidence type="ECO:0000259" key="8">
    <source>
        <dbReference type="PROSITE" id="PS50815"/>
    </source>
</evidence>
<dbReference type="GO" id="GO:0051598">
    <property type="term" value="P:meiotic recombination checkpoint signaling"/>
    <property type="evidence" value="ECO:0007669"/>
    <property type="project" value="TreeGrafter"/>
</dbReference>
<dbReference type="GO" id="GO:0005634">
    <property type="term" value="C:nucleus"/>
    <property type="evidence" value="ECO:0007669"/>
    <property type="project" value="UniProtKB-SubCell"/>
</dbReference>
<proteinExistence type="predicted"/>
<dbReference type="GO" id="GO:0007130">
    <property type="term" value="P:synaptonemal complex assembly"/>
    <property type="evidence" value="ECO:0007669"/>
    <property type="project" value="TreeGrafter"/>
</dbReference>
<evidence type="ECO:0000256" key="3">
    <source>
        <dbReference type="ARBA" id="ARBA00022454"/>
    </source>
</evidence>
<keyword evidence="5" id="KW-0469">Meiosis</keyword>
<evidence type="ECO:0000256" key="7">
    <source>
        <dbReference type="SAM" id="MobiDB-lite"/>
    </source>
</evidence>
<sequence>MNRIKLKPKTSVRPDQAMMTAASSVQAVKTLISSGFGCITWIRGLLSDDNFIDGSLYGTRSGEMLSTPSSAPESSHVSSSSTKVKIIKRSFSTEADSLLDYIDGIYDALEKQYLKSFVFAIYLDEENPNNLVEAYTFTISYQKVADTDITAPIMSLATNISRMGLIDGEDPVSTATTNGRVPTLGDVKRSVRLLIKRLVTVCQQLDPLPDRRFATFKIHYNDTTPQEYEPPHFVAGDAEKDRFVFSTHGVSQPPDRYSIGGVGTGQHDVQVDIASICSFLPTPEDNNAPFTGHAVAAGSRIDYAVKEAKRKADNQAQLEDAERRRVVWNAEPFGNTTGQKGSEYERQRAEALSIPLGVRRGDKFEPIPGIVRHTGGMHVVPGLDDALQESEDGEATQILGTQATVIIPSAQQTPRATQTNMEVDTTQPENTLSHEDTQMQGEFLPSD</sequence>
<keyword evidence="3" id="KW-0158">Chromosome</keyword>
<accession>A0A8H3HNM3</accession>
<evidence type="ECO:0000313" key="10">
    <source>
        <dbReference type="Proteomes" id="UP000663861"/>
    </source>
</evidence>
<keyword evidence="4" id="KW-0539">Nucleus</keyword>
<evidence type="ECO:0000313" key="9">
    <source>
        <dbReference type="EMBL" id="CAE6528517.1"/>
    </source>
</evidence>
<comment type="subcellular location">
    <subcellularLocation>
        <location evidence="2">Chromosome</location>
    </subcellularLocation>
    <subcellularLocation>
        <location evidence="1">Nucleus</location>
    </subcellularLocation>
</comment>
<evidence type="ECO:0000256" key="1">
    <source>
        <dbReference type="ARBA" id="ARBA00004123"/>
    </source>
</evidence>
<reference evidence="9" key="1">
    <citation type="submission" date="2021-01" db="EMBL/GenBank/DDBJ databases">
        <authorList>
            <person name="Kaushik A."/>
        </authorList>
    </citation>
    <scope>NUCLEOTIDE SEQUENCE</scope>
    <source>
        <strain evidence="9">AG4-RS23</strain>
    </source>
</reference>
<dbReference type="PROSITE" id="PS50815">
    <property type="entry name" value="HORMA"/>
    <property type="match status" value="1"/>
</dbReference>
<evidence type="ECO:0000256" key="2">
    <source>
        <dbReference type="ARBA" id="ARBA00004286"/>
    </source>
</evidence>
<comment type="caution">
    <text evidence="9">The sequence shown here is derived from an EMBL/GenBank/DDBJ whole genome shotgun (WGS) entry which is preliminary data.</text>
</comment>
<dbReference type="InterPro" id="IPR051294">
    <property type="entry name" value="HORMA_MeioticProgression"/>
</dbReference>
<dbReference type="PANTHER" id="PTHR48225:SF7">
    <property type="entry name" value="MEIOSIS-SPECIFIC PROTEIN HOP1"/>
    <property type="match status" value="1"/>
</dbReference>
<keyword evidence="6" id="KW-0175">Coiled coil</keyword>
<feature type="coiled-coil region" evidence="6">
    <location>
        <begin position="304"/>
        <end position="331"/>
    </location>
</feature>
<name>A0A8H3HNM3_9AGAM</name>
<dbReference type="InterPro" id="IPR036570">
    <property type="entry name" value="HORMA_dom_sf"/>
</dbReference>
<dbReference type="GO" id="GO:0005694">
    <property type="term" value="C:chromosome"/>
    <property type="evidence" value="ECO:0007669"/>
    <property type="project" value="UniProtKB-SubCell"/>
</dbReference>
<dbReference type="Pfam" id="PF02301">
    <property type="entry name" value="HORMA"/>
    <property type="match status" value="1"/>
</dbReference>
<feature type="compositionally biased region" description="Polar residues" evidence="7">
    <location>
        <begin position="410"/>
        <end position="431"/>
    </location>
</feature>
<dbReference type="Proteomes" id="UP000663861">
    <property type="component" value="Unassembled WGS sequence"/>
</dbReference>
<dbReference type="SUPFAM" id="SSF56019">
    <property type="entry name" value="The spindle assembly checkpoint protein mad2"/>
    <property type="match status" value="1"/>
</dbReference>
<organism evidence="9 10">
    <name type="scientific">Rhizoctonia solani</name>
    <dbReference type="NCBI Taxonomy" id="456999"/>
    <lineage>
        <taxon>Eukaryota</taxon>
        <taxon>Fungi</taxon>
        <taxon>Dikarya</taxon>
        <taxon>Basidiomycota</taxon>
        <taxon>Agaricomycotina</taxon>
        <taxon>Agaricomycetes</taxon>
        <taxon>Cantharellales</taxon>
        <taxon>Ceratobasidiaceae</taxon>
        <taxon>Rhizoctonia</taxon>
    </lineage>
</organism>
<dbReference type="AlphaFoldDB" id="A0A8H3HNM3"/>
<dbReference type="InterPro" id="IPR003511">
    <property type="entry name" value="HORMA_dom"/>
</dbReference>
<evidence type="ECO:0000256" key="5">
    <source>
        <dbReference type="ARBA" id="ARBA00023254"/>
    </source>
</evidence>
<protein>
    <recommendedName>
        <fullName evidence="8">HORMA domain-containing protein</fullName>
    </recommendedName>
</protein>
<feature type="domain" description="HORMA" evidence="8">
    <location>
        <begin position="22"/>
        <end position="273"/>
    </location>
</feature>
<dbReference type="PANTHER" id="PTHR48225">
    <property type="entry name" value="HORMA DOMAIN-CONTAINING PROTEIN 1"/>
    <property type="match status" value="1"/>
</dbReference>
<dbReference type="Gene3D" id="3.30.900.10">
    <property type="entry name" value="HORMA domain"/>
    <property type="match status" value="1"/>
</dbReference>
<evidence type="ECO:0000256" key="6">
    <source>
        <dbReference type="SAM" id="Coils"/>
    </source>
</evidence>
<dbReference type="EMBL" id="CAJMWY010004346">
    <property type="protein sequence ID" value="CAE6528517.1"/>
    <property type="molecule type" value="Genomic_DNA"/>
</dbReference>
<gene>
    <name evidence="9" type="ORF">RDB_LOCUS169532</name>
</gene>
<evidence type="ECO:0000256" key="4">
    <source>
        <dbReference type="ARBA" id="ARBA00023242"/>
    </source>
</evidence>